<keyword evidence="3" id="KW-1015">Disulfide bond</keyword>
<dbReference type="Proteomes" id="UP000565078">
    <property type="component" value="Unassembled WGS sequence"/>
</dbReference>
<gene>
    <name evidence="4" type="ORF">HA254_05360</name>
</gene>
<dbReference type="AlphaFoldDB" id="A0A7J4J106"/>
<evidence type="ECO:0000256" key="3">
    <source>
        <dbReference type="ARBA" id="ARBA00023157"/>
    </source>
</evidence>
<accession>A0A7J4J106</accession>
<reference evidence="5" key="1">
    <citation type="journal article" date="2020" name="bioRxiv">
        <title>A rank-normalized archaeal taxonomy based on genome phylogeny resolves widespread incomplete and uneven classifications.</title>
        <authorList>
            <person name="Rinke C."/>
            <person name="Chuvochina M."/>
            <person name="Mussig A.J."/>
            <person name="Chaumeil P.-A."/>
            <person name="Waite D.W."/>
            <person name="Whitman W.B."/>
            <person name="Parks D.H."/>
            <person name="Hugenholtz P."/>
        </authorList>
    </citation>
    <scope>NUCLEOTIDE SEQUENCE [LARGE SCALE GENOMIC DNA]</scope>
</reference>
<protein>
    <submittedName>
        <fullName evidence="4">Uncharacterized protein</fullName>
    </submittedName>
</protein>
<dbReference type="Gene3D" id="2.160.20.10">
    <property type="entry name" value="Single-stranded right-handed beta-helix, Pectin lyase-like"/>
    <property type="match status" value="1"/>
</dbReference>
<dbReference type="InterPro" id="IPR011936">
    <property type="entry name" value="Myxo_disulph_rpt"/>
</dbReference>
<dbReference type="InterPro" id="IPR013783">
    <property type="entry name" value="Ig-like_fold"/>
</dbReference>
<comment type="caution">
    <text evidence="4">The sequence shown here is derived from an EMBL/GenBank/DDBJ whole genome shotgun (WGS) entry which is preliminary data.</text>
</comment>
<evidence type="ECO:0000256" key="1">
    <source>
        <dbReference type="ARBA" id="ARBA00022729"/>
    </source>
</evidence>
<dbReference type="InterPro" id="IPR012334">
    <property type="entry name" value="Pectin_lyas_fold"/>
</dbReference>
<evidence type="ECO:0000256" key="2">
    <source>
        <dbReference type="ARBA" id="ARBA00022737"/>
    </source>
</evidence>
<dbReference type="EMBL" id="DUGC01000083">
    <property type="protein sequence ID" value="HIH10065.1"/>
    <property type="molecule type" value="Genomic_DNA"/>
</dbReference>
<dbReference type="SUPFAM" id="SSF51126">
    <property type="entry name" value="Pectin lyase-like"/>
    <property type="match status" value="1"/>
</dbReference>
<name>A0A7J4J106_9ARCH</name>
<organism evidence="4 5">
    <name type="scientific">Candidatus Iainarchaeum sp</name>
    <dbReference type="NCBI Taxonomy" id="3101447"/>
    <lineage>
        <taxon>Archaea</taxon>
        <taxon>Candidatus Iainarchaeota</taxon>
        <taxon>Candidatus Iainarchaeia</taxon>
        <taxon>Candidatus Iainarchaeales</taxon>
        <taxon>Candidatus Iainarchaeaceae</taxon>
        <taxon>Candidatus Iainarchaeum</taxon>
    </lineage>
</organism>
<dbReference type="NCBIfam" id="TIGR02232">
    <property type="entry name" value="myxo_disulf_rpt"/>
    <property type="match status" value="1"/>
</dbReference>
<dbReference type="InterPro" id="IPR011050">
    <property type="entry name" value="Pectin_lyase_fold/virulence"/>
</dbReference>
<sequence>MKQGKIILIALILVLSTPASGTDIFTADSMAGAAVCGNNTVEAGEACDDSNMNGDTCSTAAAGFKSGTLRCQPDCSGYDISACTPGNTINAASCSQEDVQSAIESASEGDTIAVPDGSCTWPRAVQITKPLTIMGAGSGPDGTKLIAGTVLNNGFFYITGFTSLTELVRITGFDFNSVNFTPYTAAIKVQNNGISLKKLRIDHSEFHYGYNAIIIAGSNGVIEHNTFYNPLMGISFTAGTRAQADASWETMAAGTADALFIEDNEFIYDADYPASYSYSQESIGTFNGGKLVVRYNHWDATNYPNGPRLTIDPIMTHGNADGGCGGVGYWEFSSCPRRGQSVVEVYNNTMVGKRIDWLMIARGSANLIHDNTVTLSAGYAPSIKLREEEYDTTGVVNPPRAAWPAEDQVHNTFIWNNAYVWKGIPGVPSIRLAPDDPPPNEKIKLNRDYFLHAPQATGGKETFVCANGVSACNGAANSYPTDGVTYPTLGTLVFSAEGPNAYYPYTPYTYPHPLTTNSPASGNILPTVSLTAPTNGVTFSAPATISITANAFDSDGSVTKVEFYNGAALVGADNSSPYSFTWNDVAAGPYSISAKAIDNMGASATSGAITVIVSRQGQPLLDDDLDGVPNAIDNCPRTAATARSYVNIFGCALPIATKFDIKPDFNSTDINGMQNLELGISQFGKVTYANKTLLLVKISAGEDDRLNLDADLNISQGKISLDQNKLPQLNSPATITLYNTSFTNPKILRDGTECTNCNITSYDKGAKTLVFTVPGF</sequence>
<proteinExistence type="predicted"/>
<evidence type="ECO:0000313" key="4">
    <source>
        <dbReference type="EMBL" id="HIH10065.1"/>
    </source>
</evidence>
<evidence type="ECO:0000313" key="5">
    <source>
        <dbReference type="Proteomes" id="UP000565078"/>
    </source>
</evidence>
<keyword evidence="2" id="KW-0677">Repeat</keyword>
<dbReference type="Pfam" id="PF17957">
    <property type="entry name" value="Big_7"/>
    <property type="match status" value="1"/>
</dbReference>
<dbReference type="Gene3D" id="2.60.40.10">
    <property type="entry name" value="Immunoglobulins"/>
    <property type="match status" value="1"/>
</dbReference>
<keyword evidence="1" id="KW-0732">Signal</keyword>